<evidence type="ECO:0000313" key="4">
    <source>
        <dbReference type="Proteomes" id="UP000242222"/>
    </source>
</evidence>
<evidence type="ECO:0000259" key="2">
    <source>
        <dbReference type="Pfam" id="PF12883"/>
    </source>
</evidence>
<dbReference type="Pfam" id="PF12883">
    <property type="entry name" value="DUF3828"/>
    <property type="match status" value="1"/>
</dbReference>
<dbReference type="OrthoDB" id="6076941at2"/>
<sequence>MNNKTLTALVLLTLLMSACTTVQPAFNDTGTRISPCTSGGPDTVAQAFYNLRVQSPGQGIPDSATLSKYRPYLSDHLYQSLLKASQDTQLRNQLQGDIFSSVDAGPSAVDVMDASSIPNTDARNIPLRVSMSRDGNRPIGWKDEVLMIREGSCWALDDVRYLAKTSHMANASLSNVLGK</sequence>
<evidence type="ECO:0000256" key="1">
    <source>
        <dbReference type="SAM" id="SignalP"/>
    </source>
</evidence>
<dbReference type="STRING" id="1367852.SAMN05216516_101181"/>
<organism evidence="3 4">
    <name type="scientific">Izhakiella capsodis</name>
    <dbReference type="NCBI Taxonomy" id="1367852"/>
    <lineage>
        <taxon>Bacteria</taxon>
        <taxon>Pseudomonadati</taxon>
        <taxon>Pseudomonadota</taxon>
        <taxon>Gammaproteobacteria</taxon>
        <taxon>Enterobacterales</taxon>
        <taxon>Erwiniaceae</taxon>
        <taxon>Izhakiella</taxon>
    </lineage>
</organism>
<dbReference type="InterPro" id="IPR024289">
    <property type="entry name" value="DUF3828"/>
</dbReference>
<dbReference type="Proteomes" id="UP000242222">
    <property type="component" value="Unassembled WGS sequence"/>
</dbReference>
<dbReference type="EMBL" id="FOVC01000001">
    <property type="protein sequence ID" value="SFM89455.1"/>
    <property type="molecule type" value="Genomic_DNA"/>
</dbReference>
<dbReference type="NCBIfam" id="NF007824">
    <property type="entry name" value="PRK10533.1"/>
    <property type="match status" value="1"/>
</dbReference>
<evidence type="ECO:0000313" key="3">
    <source>
        <dbReference type="EMBL" id="SFM89455.1"/>
    </source>
</evidence>
<accession>A0A1I4UKL1</accession>
<protein>
    <recommendedName>
        <fullName evidence="2">DUF3828 domain-containing protein</fullName>
    </recommendedName>
</protein>
<feature type="chain" id="PRO_5017197491" description="DUF3828 domain-containing protein" evidence="1">
    <location>
        <begin position="25"/>
        <end position="179"/>
    </location>
</feature>
<keyword evidence="4" id="KW-1185">Reference proteome</keyword>
<proteinExistence type="predicted"/>
<keyword evidence="1" id="KW-0732">Signal</keyword>
<gene>
    <name evidence="3" type="ORF">SAMN05216516_101181</name>
</gene>
<feature type="domain" description="DUF3828" evidence="2">
    <location>
        <begin position="41"/>
        <end position="162"/>
    </location>
</feature>
<feature type="signal peptide" evidence="1">
    <location>
        <begin position="1"/>
        <end position="24"/>
    </location>
</feature>
<dbReference type="RefSeq" id="WP_092873884.1">
    <property type="nucleotide sequence ID" value="NZ_FOVC01000001.1"/>
</dbReference>
<dbReference type="PROSITE" id="PS51257">
    <property type="entry name" value="PROKAR_LIPOPROTEIN"/>
    <property type="match status" value="1"/>
</dbReference>
<name>A0A1I4UKL1_9GAMM</name>
<reference evidence="4" key="1">
    <citation type="submission" date="2016-10" db="EMBL/GenBank/DDBJ databases">
        <authorList>
            <person name="Varghese N."/>
            <person name="Submissions S."/>
        </authorList>
    </citation>
    <scope>NUCLEOTIDE SEQUENCE [LARGE SCALE GENOMIC DNA]</scope>
    <source>
        <strain evidence="4">N6PO6</strain>
    </source>
</reference>
<dbReference type="AlphaFoldDB" id="A0A1I4UKL1"/>